<comment type="catalytic activity">
    <reaction evidence="16">
        <text>Hg + NADP(+) + H(+) = Hg(2+) + NADPH</text>
        <dbReference type="Rhea" id="RHEA:23856"/>
        <dbReference type="ChEBI" id="CHEBI:15378"/>
        <dbReference type="ChEBI" id="CHEBI:16170"/>
        <dbReference type="ChEBI" id="CHEBI:16793"/>
        <dbReference type="ChEBI" id="CHEBI:57783"/>
        <dbReference type="ChEBI" id="CHEBI:58349"/>
        <dbReference type="EC" id="1.16.1.1"/>
    </reaction>
</comment>
<keyword evidence="13" id="KW-1015">Disulfide bond</keyword>
<evidence type="ECO:0000256" key="12">
    <source>
        <dbReference type="ARBA" id="ARBA00023002"/>
    </source>
</evidence>
<feature type="domain" description="Pyridine nucleotide-disulphide oxidoreductase dimerisation" evidence="18">
    <location>
        <begin position="336"/>
        <end position="442"/>
    </location>
</feature>
<dbReference type="Gene3D" id="3.30.390.30">
    <property type="match status" value="1"/>
</dbReference>
<dbReference type="InterPro" id="IPR021179">
    <property type="entry name" value="Mercury_reductase_MerA"/>
</dbReference>
<keyword evidence="12 17" id="KW-0560">Oxidoreductase</keyword>
<dbReference type="PRINTS" id="PR00411">
    <property type="entry name" value="PNDRDTASEI"/>
</dbReference>
<evidence type="ECO:0000256" key="16">
    <source>
        <dbReference type="ARBA" id="ARBA00048984"/>
    </source>
</evidence>
<keyword evidence="8" id="KW-0479">Metal-binding</keyword>
<dbReference type="InterPro" id="IPR036188">
    <property type="entry name" value="FAD/NAD-bd_sf"/>
</dbReference>
<name>A0ABN6WZP0_9MICO</name>
<keyword evidence="9 17" id="KW-0274">FAD</keyword>
<comment type="cofactor">
    <cofactor evidence="1">
        <name>FAD</name>
        <dbReference type="ChEBI" id="CHEBI:57692"/>
    </cofactor>
</comment>
<dbReference type="Pfam" id="PF02852">
    <property type="entry name" value="Pyr_redox_dim"/>
    <property type="match status" value="1"/>
</dbReference>
<evidence type="ECO:0000256" key="14">
    <source>
        <dbReference type="ARBA" id="ARBA00023284"/>
    </source>
</evidence>
<evidence type="ECO:0000256" key="9">
    <source>
        <dbReference type="ARBA" id="ARBA00022827"/>
    </source>
</evidence>
<evidence type="ECO:0000256" key="17">
    <source>
        <dbReference type="RuleBase" id="RU003691"/>
    </source>
</evidence>
<dbReference type="Pfam" id="PF07992">
    <property type="entry name" value="Pyr_redox_2"/>
    <property type="match status" value="1"/>
</dbReference>
<dbReference type="InterPro" id="IPR012999">
    <property type="entry name" value="Pyr_OxRdtase_I_AS"/>
</dbReference>
<gene>
    <name evidence="20" type="ORF">GCM10025863_02280</name>
</gene>
<evidence type="ECO:0000259" key="18">
    <source>
        <dbReference type="Pfam" id="PF02852"/>
    </source>
</evidence>
<dbReference type="PANTHER" id="PTHR43014">
    <property type="entry name" value="MERCURIC REDUCTASE"/>
    <property type="match status" value="1"/>
</dbReference>
<dbReference type="InterPro" id="IPR001100">
    <property type="entry name" value="Pyr_nuc-diS_OxRdtase"/>
</dbReference>
<dbReference type="SUPFAM" id="SSF51905">
    <property type="entry name" value="FAD/NAD(P)-binding domain"/>
    <property type="match status" value="1"/>
</dbReference>
<dbReference type="PANTHER" id="PTHR43014:SF2">
    <property type="entry name" value="MERCURIC REDUCTASE"/>
    <property type="match status" value="1"/>
</dbReference>
<evidence type="ECO:0000256" key="13">
    <source>
        <dbReference type="ARBA" id="ARBA00023157"/>
    </source>
</evidence>
<evidence type="ECO:0000256" key="7">
    <source>
        <dbReference type="ARBA" id="ARBA00022630"/>
    </source>
</evidence>
<keyword evidence="6" id="KW-0475">Mercuric resistance</keyword>
<evidence type="ECO:0000313" key="20">
    <source>
        <dbReference type="EMBL" id="BDZ37614.1"/>
    </source>
</evidence>
<dbReference type="EC" id="1.16.1.1" evidence="4"/>
<dbReference type="NCBIfam" id="TIGR02053">
    <property type="entry name" value="MerA"/>
    <property type="match status" value="1"/>
</dbReference>
<organism evidence="20 21">
    <name type="scientific">Microbacterium suwonense</name>
    <dbReference type="NCBI Taxonomy" id="683047"/>
    <lineage>
        <taxon>Bacteria</taxon>
        <taxon>Bacillati</taxon>
        <taxon>Actinomycetota</taxon>
        <taxon>Actinomycetes</taxon>
        <taxon>Micrococcales</taxon>
        <taxon>Microbacteriaceae</taxon>
        <taxon>Microbacterium</taxon>
    </lineage>
</organism>
<reference evidence="21" key="1">
    <citation type="journal article" date="2019" name="Int. J. Syst. Evol. Microbiol.">
        <title>The Global Catalogue of Microorganisms (GCM) 10K type strain sequencing project: providing services to taxonomists for standard genome sequencing and annotation.</title>
        <authorList>
            <consortium name="The Broad Institute Genomics Platform"/>
            <consortium name="The Broad Institute Genome Sequencing Center for Infectious Disease"/>
            <person name="Wu L."/>
            <person name="Ma J."/>
        </authorList>
    </citation>
    <scope>NUCLEOTIDE SEQUENCE [LARGE SCALE GENOMIC DNA]</scope>
    <source>
        <strain evidence="21">NBRC 106310</strain>
    </source>
</reference>
<keyword evidence="10" id="KW-0521">NADP</keyword>
<evidence type="ECO:0000256" key="2">
    <source>
        <dbReference type="ARBA" id="ARBA00007532"/>
    </source>
</evidence>
<keyword evidence="21" id="KW-1185">Reference proteome</keyword>
<keyword evidence="14 17" id="KW-0676">Redox-active center</keyword>
<evidence type="ECO:0000256" key="4">
    <source>
        <dbReference type="ARBA" id="ARBA00012661"/>
    </source>
</evidence>
<proteinExistence type="inferred from homology"/>
<accession>A0ABN6WZP0</accession>
<sequence length="458" mass="47410">MTQHTEFDLAVIGTGGAAMSAAIHARLEGASVVAIESGTLGGTCVNVGCVPSKTLLAAAHTRHAAITNPFPSVSTSAGDVDLAALMQQKDELVGMLRQTKYADIASAYGFEILPGSAAFASPSALLVDDRPVRAKSYLIATGAEPLIPAIPGIEQIEYLTSTTAMELTELPDSLVVIGGGFVGLEQAQLFARLGVDVTVIGRLAPHAEPELSSELRKAFLADGITVIGDRAASIARIDGLVHVTTGRGTVAVGERVLVATGRTPRTEKLDLAAAGIATDERGFVVVDELQRTTNPAVFAAGDVTDAPQYVYVAAMAGKIAARNALGSSEQVDYTGIPSVLFTSPQLASAGITEADAIAAGYRCACRYLRLSDVPRAIANHDTRGGIKIVADSDSGKVLGVHALADAAGEMMLAATYAIKAGFTVTQLADTWAPYLTMAEGIRLTANLFRNELPTSCCA</sequence>
<evidence type="ECO:0000256" key="8">
    <source>
        <dbReference type="ARBA" id="ARBA00022723"/>
    </source>
</evidence>
<keyword evidence="11" id="KW-0476">Mercury</keyword>
<dbReference type="InterPro" id="IPR016156">
    <property type="entry name" value="FAD/NAD-linked_Rdtase_dimer_sf"/>
</dbReference>
<protein>
    <recommendedName>
        <fullName evidence="5">Mercuric reductase</fullName>
        <ecNumber evidence="4">1.16.1.1</ecNumber>
    </recommendedName>
    <alternativeName>
        <fullName evidence="15">Hg(II) reductase</fullName>
    </alternativeName>
</protein>
<dbReference type="PROSITE" id="PS00076">
    <property type="entry name" value="PYRIDINE_REDOX_1"/>
    <property type="match status" value="1"/>
</dbReference>
<evidence type="ECO:0000256" key="5">
    <source>
        <dbReference type="ARBA" id="ARBA00014791"/>
    </source>
</evidence>
<feature type="domain" description="FAD/NAD(P)-binding" evidence="19">
    <location>
        <begin position="7"/>
        <end position="317"/>
    </location>
</feature>
<comment type="similarity">
    <text evidence="2 17">Belongs to the class-I pyridine nucleotide-disulfide oxidoreductase family.</text>
</comment>
<evidence type="ECO:0000313" key="21">
    <source>
        <dbReference type="Proteomes" id="UP001321543"/>
    </source>
</evidence>
<dbReference type="InterPro" id="IPR023753">
    <property type="entry name" value="FAD/NAD-binding_dom"/>
</dbReference>
<evidence type="ECO:0000256" key="6">
    <source>
        <dbReference type="ARBA" id="ARBA00022466"/>
    </source>
</evidence>
<dbReference type="PRINTS" id="PR00368">
    <property type="entry name" value="FADPNR"/>
</dbReference>
<evidence type="ECO:0000256" key="3">
    <source>
        <dbReference type="ARBA" id="ARBA00011738"/>
    </source>
</evidence>
<dbReference type="EMBL" id="AP027728">
    <property type="protein sequence ID" value="BDZ37614.1"/>
    <property type="molecule type" value="Genomic_DNA"/>
</dbReference>
<dbReference type="SUPFAM" id="SSF55424">
    <property type="entry name" value="FAD/NAD-linked reductases, dimerisation (C-terminal) domain"/>
    <property type="match status" value="1"/>
</dbReference>
<comment type="subunit">
    <text evidence="3">Homodimer.</text>
</comment>
<dbReference type="Gene3D" id="3.50.50.60">
    <property type="entry name" value="FAD/NAD(P)-binding domain"/>
    <property type="match status" value="2"/>
</dbReference>
<evidence type="ECO:0000256" key="10">
    <source>
        <dbReference type="ARBA" id="ARBA00022857"/>
    </source>
</evidence>
<keyword evidence="7 17" id="KW-0285">Flavoprotein</keyword>
<dbReference type="Proteomes" id="UP001321543">
    <property type="component" value="Chromosome"/>
</dbReference>
<dbReference type="RefSeq" id="WP_085605410.1">
    <property type="nucleotide sequence ID" value="NZ_AP027728.1"/>
</dbReference>
<evidence type="ECO:0000256" key="1">
    <source>
        <dbReference type="ARBA" id="ARBA00001974"/>
    </source>
</evidence>
<evidence type="ECO:0000259" key="19">
    <source>
        <dbReference type="Pfam" id="PF07992"/>
    </source>
</evidence>
<evidence type="ECO:0000256" key="15">
    <source>
        <dbReference type="ARBA" id="ARBA00031725"/>
    </source>
</evidence>
<dbReference type="PIRSF" id="PIRSF000350">
    <property type="entry name" value="Mercury_reductase_MerA"/>
    <property type="match status" value="1"/>
</dbReference>
<evidence type="ECO:0000256" key="11">
    <source>
        <dbReference type="ARBA" id="ARBA00022914"/>
    </source>
</evidence>
<dbReference type="InterPro" id="IPR004099">
    <property type="entry name" value="Pyr_nucl-diS_OxRdtase_dimer"/>
</dbReference>